<comment type="similarity">
    <text evidence="8">Belongs to the binding-protein-dependent transport system permease family.</text>
</comment>
<dbReference type="NCBIfam" id="TIGR01726">
    <property type="entry name" value="HEQRo_perm_3TM"/>
    <property type="match status" value="1"/>
</dbReference>
<keyword evidence="4 8" id="KW-0812">Transmembrane</keyword>
<feature type="compositionally biased region" description="Low complexity" evidence="9">
    <location>
        <begin position="8"/>
        <end position="39"/>
    </location>
</feature>
<dbReference type="InterPro" id="IPR035906">
    <property type="entry name" value="MetI-like_sf"/>
</dbReference>
<accession>A0AB39QA60</accession>
<feature type="domain" description="ABC transmembrane type-1" evidence="10">
    <location>
        <begin position="97"/>
        <end position="303"/>
    </location>
</feature>
<name>A0AB39QA60_9ACTN</name>
<dbReference type="PANTHER" id="PTHR30614">
    <property type="entry name" value="MEMBRANE COMPONENT OF AMINO ACID ABC TRANSPORTER"/>
    <property type="match status" value="1"/>
</dbReference>
<dbReference type="Pfam" id="PF00528">
    <property type="entry name" value="BPD_transp_1"/>
    <property type="match status" value="1"/>
</dbReference>
<proteinExistence type="inferred from homology"/>
<dbReference type="InterPro" id="IPR000515">
    <property type="entry name" value="MetI-like"/>
</dbReference>
<dbReference type="GO" id="GO:0006865">
    <property type="term" value="P:amino acid transport"/>
    <property type="evidence" value="ECO:0007669"/>
    <property type="project" value="UniProtKB-KW"/>
</dbReference>
<keyword evidence="3" id="KW-1003">Cell membrane</keyword>
<reference evidence="11" key="1">
    <citation type="submission" date="2024-07" db="EMBL/GenBank/DDBJ databases">
        <authorList>
            <person name="Yu S.T."/>
        </authorList>
    </citation>
    <scope>NUCLEOTIDE SEQUENCE</scope>
    <source>
        <strain evidence="11">R28</strain>
    </source>
</reference>
<dbReference type="Gene3D" id="1.10.3720.10">
    <property type="entry name" value="MetI-like"/>
    <property type="match status" value="1"/>
</dbReference>
<sequence>MVTPSDVTPIPATKTPKTPKSTKSPETPGTSADSASPADPRSDLPRIVPRRHAGRWLTAAVALLLFAMVLNSVARNEAFQWAVVGRYFTTTAVLDGLLLSLWLTAVVMALGFLLGTLLAVMRLSANPVLRTLSWGYVWIFRSTPLLVQLLFWFNIGALYPTLGLGIPFGPQFLTVKTVNLLGPTLTAVLGLTLHETAYAAEVVRGGILSVDSGQTEAAQALGLSRRRTLRRVVVPQAMRSIVPTAGNMLIGTLKGTSIVSVLAVHDLLYSVQLIYNQTYQVIPLLMVATLWYIAVTTVLSAGQFYVERHYARGDSRALPPTPLQRLRGQLTSIRHRLSALTAADARPATGGDR</sequence>
<gene>
    <name evidence="11" type="ORF">AB5J49_42090</name>
</gene>
<dbReference type="EMBL" id="CP163439">
    <property type="protein sequence ID" value="XDQ39419.1"/>
    <property type="molecule type" value="Genomic_DNA"/>
</dbReference>
<keyword evidence="2 8" id="KW-0813">Transport</keyword>
<evidence type="ECO:0000256" key="2">
    <source>
        <dbReference type="ARBA" id="ARBA00022448"/>
    </source>
</evidence>
<keyword evidence="5" id="KW-0029">Amino-acid transport</keyword>
<dbReference type="CDD" id="cd06261">
    <property type="entry name" value="TM_PBP2"/>
    <property type="match status" value="1"/>
</dbReference>
<dbReference type="PROSITE" id="PS50928">
    <property type="entry name" value="ABC_TM1"/>
    <property type="match status" value="1"/>
</dbReference>
<evidence type="ECO:0000256" key="6">
    <source>
        <dbReference type="ARBA" id="ARBA00022989"/>
    </source>
</evidence>
<dbReference type="RefSeq" id="WP_369174143.1">
    <property type="nucleotide sequence ID" value="NZ_CP163439.1"/>
</dbReference>
<dbReference type="SUPFAM" id="SSF161098">
    <property type="entry name" value="MetI-like"/>
    <property type="match status" value="1"/>
</dbReference>
<evidence type="ECO:0000256" key="8">
    <source>
        <dbReference type="RuleBase" id="RU363032"/>
    </source>
</evidence>
<feature type="region of interest" description="Disordered" evidence="9">
    <location>
        <begin position="1"/>
        <end position="45"/>
    </location>
</feature>
<evidence type="ECO:0000256" key="3">
    <source>
        <dbReference type="ARBA" id="ARBA00022475"/>
    </source>
</evidence>
<dbReference type="AlphaFoldDB" id="A0AB39QA60"/>
<dbReference type="PANTHER" id="PTHR30614:SF0">
    <property type="entry name" value="L-CYSTINE TRANSPORT SYSTEM PERMEASE PROTEIN TCYL"/>
    <property type="match status" value="1"/>
</dbReference>
<dbReference type="GO" id="GO:0043190">
    <property type="term" value="C:ATP-binding cassette (ABC) transporter complex"/>
    <property type="evidence" value="ECO:0007669"/>
    <property type="project" value="InterPro"/>
</dbReference>
<comment type="subcellular location">
    <subcellularLocation>
        <location evidence="1 8">Cell membrane</location>
        <topology evidence="1 8">Multi-pass membrane protein</topology>
    </subcellularLocation>
</comment>
<organism evidence="11">
    <name type="scientific">Streptomyces sp. R28</name>
    <dbReference type="NCBI Taxonomy" id="3238628"/>
    <lineage>
        <taxon>Bacteria</taxon>
        <taxon>Bacillati</taxon>
        <taxon>Actinomycetota</taxon>
        <taxon>Actinomycetes</taxon>
        <taxon>Kitasatosporales</taxon>
        <taxon>Streptomycetaceae</taxon>
        <taxon>Streptomyces</taxon>
    </lineage>
</organism>
<dbReference type="InterPro" id="IPR010065">
    <property type="entry name" value="AA_ABC_transptr_permease_3TM"/>
</dbReference>
<protein>
    <submittedName>
        <fullName evidence="11">Amino acid ABC transporter permease</fullName>
    </submittedName>
</protein>
<evidence type="ECO:0000256" key="4">
    <source>
        <dbReference type="ARBA" id="ARBA00022692"/>
    </source>
</evidence>
<keyword evidence="7 8" id="KW-0472">Membrane</keyword>
<evidence type="ECO:0000256" key="5">
    <source>
        <dbReference type="ARBA" id="ARBA00022970"/>
    </source>
</evidence>
<dbReference type="GO" id="GO:0022857">
    <property type="term" value="F:transmembrane transporter activity"/>
    <property type="evidence" value="ECO:0007669"/>
    <property type="project" value="InterPro"/>
</dbReference>
<evidence type="ECO:0000256" key="7">
    <source>
        <dbReference type="ARBA" id="ARBA00023136"/>
    </source>
</evidence>
<evidence type="ECO:0000256" key="9">
    <source>
        <dbReference type="SAM" id="MobiDB-lite"/>
    </source>
</evidence>
<keyword evidence="6 8" id="KW-1133">Transmembrane helix</keyword>
<evidence type="ECO:0000313" key="11">
    <source>
        <dbReference type="EMBL" id="XDQ39419.1"/>
    </source>
</evidence>
<evidence type="ECO:0000256" key="1">
    <source>
        <dbReference type="ARBA" id="ARBA00004651"/>
    </source>
</evidence>
<feature type="transmembrane region" description="Helical" evidence="8">
    <location>
        <begin position="56"/>
        <end position="74"/>
    </location>
</feature>
<dbReference type="InterPro" id="IPR043429">
    <property type="entry name" value="ArtM/GltK/GlnP/TcyL/YhdX-like"/>
</dbReference>
<feature type="transmembrane region" description="Helical" evidence="8">
    <location>
        <begin position="281"/>
        <end position="306"/>
    </location>
</feature>
<feature type="transmembrane region" description="Helical" evidence="8">
    <location>
        <begin position="97"/>
        <end position="120"/>
    </location>
</feature>
<evidence type="ECO:0000259" key="10">
    <source>
        <dbReference type="PROSITE" id="PS50928"/>
    </source>
</evidence>